<name>A0ABV8UDL1_9PROT</name>
<comment type="subcellular location">
    <subcellularLocation>
        <location evidence="1">Cell outer membrane</location>
    </subcellularLocation>
</comment>
<reference evidence="8" key="1">
    <citation type="journal article" date="2019" name="Int. J. Syst. Evol. Microbiol.">
        <title>The Global Catalogue of Microorganisms (GCM) 10K type strain sequencing project: providing services to taxonomists for standard genome sequencing and annotation.</title>
        <authorList>
            <consortium name="The Broad Institute Genomics Platform"/>
            <consortium name="The Broad Institute Genome Sequencing Center for Infectious Disease"/>
            <person name="Wu L."/>
            <person name="Ma J."/>
        </authorList>
    </citation>
    <scope>NUCLEOTIDE SEQUENCE [LARGE SCALE GENOMIC DNA]</scope>
    <source>
        <strain evidence="8">CGMCC 1.15304</strain>
    </source>
</reference>
<organism evidence="7 8">
    <name type="scientific">Kordiimonas lipolytica</name>
    <dbReference type="NCBI Taxonomy" id="1662421"/>
    <lineage>
        <taxon>Bacteria</taxon>
        <taxon>Pseudomonadati</taxon>
        <taxon>Pseudomonadota</taxon>
        <taxon>Alphaproteobacteria</taxon>
        <taxon>Kordiimonadales</taxon>
        <taxon>Kordiimonadaceae</taxon>
        <taxon>Kordiimonas</taxon>
    </lineage>
</organism>
<keyword evidence="4" id="KW-0472">Membrane</keyword>
<keyword evidence="3 6" id="KW-0732">Signal</keyword>
<evidence type="ECO:0000256" key="2">
    <source>
        <dbReference type="ARBA" id="ARBA00005722"/>
    </source>
</evidence>
<dbReference type="PANTHER" id="PTHR38776:SF1">
    <property type="entry name" value="MLTA-INTERACTING PROTEIN-RELATED"/>
    <property type="match status" value="1"/>
</dbReference>
<feature type="signal peptide" evidence="6">
    <location>
        <begin position="1"/>
        <end position="23"/>
    </location>
</feature>
<gene>
    <name evidence="7" type="ORF">ACFO5Q_14060</name>
</gene>
<proteinExistence type="inferred from homology"/>
<sequence length="253" mass="27192">MLKCFQAALVGIVAIFLSAPGQAQGGPPKWSVGAIGIYGTSPFAAEDGEFNAFPYISYNGDRFFIQGLQMGYHLLKPADDVPLAFSIDLVGAARMLPGSSRNKVTADAGVRFGLEGTFGKLTVSGLHDATGTSGGMELQAAYSYTFRSDKLDVTPRVGVSWQDQDLTNYLWGTTPEQQARMIEKEKAVILPVFQPNTKALNLEAGVMAIYKLSGSVSLISLVNAIYLDKDIRVSPAIDKDYQLSVALGLSYSF</sequence>
<feature type="chain" id="PRO_5047500121" evidence="6">
    <location>
        <begin position="24"/>
        <end position="253"/>
    </location>
</feature>
<accession>A0ABV8UDL1</accession>
<evidence type="ECO:0000256" key="4">
    <source>
        <dbReference type="ARBA" id="ARBA00023136"/>
    </source>
</evidence>
<protein>
    <submittedName>
        <fullName evidence="7">MipA/OmpV family protein</fullName>
    </submittedName>
</protein>
<dbReference type="InterPro" id="IPR010583">
    <property type="entry name" value="MipA"/>
</dbReference>
<dbReference type="EMBL" id="JBHSCR010000014">
    <property type="protein sequence ID" value="MFC4348974.1"/>
    <property type="molecule type" value="Genomic_DNA"/>
</dbReference>
<keyword evidence="5" id="KW-0998">Cell outer membrane</keyword>
<comment type="caution">
    <text evidence="7">The sequence shown here is derived from an EMBL/GenBank/DDBJ whole genome shotgun (WGS) entry which is preliminary data.</text>
</comment>
<evidence type="ECO:0000256" key="1">
    <source>
        <dbReference type="ARBA" id="ARBA00004442"/>
    </source>
</evidence>
<dbReference type="PANTHER" id="PTHR38776">
    <property type="entry name" value="MLTA-INTERACTING PROTEIN-RELATED"/>
    <property type="match status" value="1"/>
</dbReference>
<evidence type="ECO:0000256" key="3">
    <source>
        <dbReference type="ARBA" id="ARBA00022729"/>
    </source>
</evidence>
<comment type="similarity">
    <text evidence="2">Belongs to the MipA/OmpV family.</text>
</comment>
<evidence type="ECO:0000313" key="8">
    <source>
        <dbReference type="Proteomes" id="UP001595776"/>
    </source>
</evidence>
<dbReference type="Pfam" id="PF06629">
    <property type="entry name" value="MipA"/>
    <property type="match status" value="1"/>
</dbReference>
<evidence type="ECO:0000256" key="5">
    <source>
        <dbReference type="ARBA" id="ARBA00023237"/>
    </source>
</evidence>
<evidence type="ECO:0000256" key="6">
    <source>
        <dbReference type="SAM" id="SignalP"/>
    </source>
</evidence>
<keyword evidence="8" id="KW-1185">Reference proteome</keyword>
<dbReference type="RefSeq" id="WP_156431852.1">
    <property type="nucleotide sequence ID" value="NZ_JBHSCR010000014.1"/>
</dbReference>
<evidence type="ECO:0000313" key="7">
    <source>
        <dbReference type="EMBL" id="MFC4348974.1"/>
    </source>
</evidence>
<dbReference type="Proteomes" id="UP001595776">
    <property type="component" value="Unassembled WGS sequence"/>
</dbReference>